<dbReference type="AlphaFoldDB" id="A0A0E9XD63"/>
<proteinExistence type="predicted"/>
<accession>A0A0E9XD63</accession>
<protein>
    <submittedName>
        <fullName evidence="1">Uncharacterized protein</fullName>
    </submittedName>
</protein>
<evidence type="ECO:0000313" key="1">
    <source>
        <dbReference type="EMBL" id="JAI00372.1"/>
    </source>
</evidence>
<reference evidence="1" key="2">
    <citation type="journal article" date="2015" name="Fish Shellfish Immunol.">
        <title>Early steps in the European eel (Anguilla anguilla)-Vibrio vulnificus interaction in the gills: Role of the RtxA13 toxin.</title>
        <authorList>
            <person name="Callol A."/>
            <person name="Pajuelo D."/>
            <person name="Ebbesson L."/>
            <person name="Teles M."/>
            <person name="MacKenzie S."/>
            <person name="Amaro C."/>
        </authorList>
    </citation>
    <scope>NUCLEOTIDE SEQUENCE</scope>
</reference>
<name>A0A0E9XD63_ANGAN</name>
<organism evidence="1">
    <name type="scientific">Anguilla anguilla</name>
    <name type="common">European freshwater eel</name>
    <name type="synonym">Muraena anguilla</name>
    <dbReference type="NCBI Taxonomy" id="7936"/>
    <lineage>
        <taxon>Eukaryota</taxon>
        <taxon>Metazoa</taxon>
        <taxon>Chordata</taxon>
        <taxon>Craniata</taxon>
        <taxon>Vertebrata</taxon>
        <taxon>Euteleostomi</taxon>
        <taxon>Actinopterygii</taxon>
        <taxon>Neopterygii</taxon>
        <taxon>Teleostei</taxon>
        <taxon>Anguilliformes</taxon>
        <taxon>Anguillidae</taxon>
        <taxon>Anguilla</taxon>
    </lineage>
</organism>
<sequence length="101" mass="11719">MPPKHFTIVKPCAAHPEPNRRFRCKVHVLLFSFSAVLEISVGVSCQLSSAARKGGMWAVADAQLHLLFLFRMDIFPSFFFRTMNRHVYTCIYQNTHFFYSC</sequence>
<reference evidence="1" key="1">
    <citation type="submission" date="2014-11" db="EMBL/GenBank/DDBJ databases">
        <authorList>
            <person name="Amaro Gonzalez C."/>
        </authorList>
    </citation>
    <scope>NUCLEOTIDE SEQUENCE</scope>
</reference>
<dbReference type="EMBL" id="GBXM01008206">
    <property type="protein sequence ID" value="JAI00372.1"/>
    <property type="molecule type" value="Transcribed_RNA"/>
</dbReference>